<feature type="domain" description="SecDF P1 head subdomain" evidence="13">
    <location>
        <begin position="392"/>
        <end position="489"/>
    </location>
</feature>
<evidence type="ECO:0000256" key="8">
    <source>
        <dbReference type="ARBA" id="ARBA00023136"/>
    </source>
</evidence>
<evidence type="ECO:0000256" key="10">
    <source>
        <dbReference type="HAMAP-Rule" id="MF_01464"/>
    </source>
</evidence>
<feature type="transmembrane region" description="Helical" evidence="9">
    <location>
        <begin position="855"/>
        <end position="877"/>
    </location>
</feature>
<feature type="transmembrane region" description="Helical" evidence="9">
    <location>
        <begin position="639"/>
        <end position="658"/>
    </location>
</feature>
<evidence type="ECO:0000256" key="9">
    <source>
        <dbReference type="HAMAP-Rule" id="MF_01463"/>
    </source>
</evidence>
<dbReference type="Gene3D" id="3.30.70.3220">
    <property type="match status" value="1"/>
</dbReference>
<dbReference type="Pfam" id="PF22599">
    <property type="entry name" value="SecDF_P1_head"/>
    <property type="match status" value="1"/>
</dbReference>
<dbReference type="NCBIfam" id="TIGR01129">
    <property type="entry name" value="secD"/>
    <property type="match status" value="1"/>
</dbReference>
<comment type="function">
    <text evidence="9">Part of the Sec protein translocase complex. Interacts with the SecYEG preprotein conducting channel. SecDF uses the proton motive force (PMF) to complete protein translocation after the ATP-dependent function of SecA.</text>
</comment>
<dbReference type="GO" id="GO:0015450">
    <property type="term" value="F:protein-transporting ATPase activity"/>
    <property type="evidence" value="ECO:0007669"/>
    <property type="project" value="InterPro"/>
</dbReference>
<dbReference type="HAMAP" id="MF_01464_B">
    <property type="entry name" value="SecF_B"/>
    <property type="match status" value="1"/>
</dbReference>
<dbReference type="GO" id="GO:0006605">
    <property type="term" value="P:protein targeting"/>
    <property type="evidence" value="ECO:0007669"/>
    <property type="project" value="UniProtKB-UniRule"/>
</dbReference>
<evidence type="ECO:0000259" key="11">
    <source>
        <dbReference type="Pfam" id="PF02355"/>
    </source>
</evidence>
<proteinExistence type="inferred from homology"/>
<dbReference type="InterPro" id="IPR022646">
    <property type="entry name" value="SecD/SecF_CS"/>
</dbReference>
<dbReference type="OrthoDB" id="9805019at2"/>
<reference evidence="14 15" key="1">
    <citation type="submission" date="2017-06" db="EMBL/GenBank/DDBJ databases">
        <authorList>
            <person name="Kim H.J."/>
            <person name="Triplett B.A."/>
        </authorList>
    </citation>
    <scope>NUCLEOTIDE SEQUENCE [LARGE SCALE GENOMIC DNA]</scope>
    <source>
        <strain evidence="14 15">DSM 25597</strain>
    </source>
</reference>
<dbReference type="GO" id="GO:0005886">
    <property type="term" value="C:plasma membrane"/>
    <property type="evidence" value="ECO:0007669"/>
    <property type="project" value="UniProtKB-SubCell"/>
</dbReference>
<feature type="transmembrane region" description="Helical" evidence="9">
    <location>
        <begin position="561"/>
        <end position="582"/>
    </location>
</feature>
<evidence type="ECO:0000256" key="1">
    <source>
        <dbReference type="ARBA" id="ARBA00004651"/>
    </source>
</evidence>
<feature type="domain" description="Protein export membrane protein SecD/SecF C-terminal" evidence="11">
    <location>
        <begin position="490"/>
        <end position="661"/>
    </location>
</feature>
<dbReference type="Pfam" id="PF07549">
    <property type="entry name" value="Sec_GG"/>
    <property type="match status" value="1"/>
</dbReference>
<dbReference type="GO" id="GO:0065002">
    <property type="term" value="P:intracellular protein transmembrane transport"/>
    <property type="evidence" value="ECO:0007669"/>
    <property type="project" value="UniProtKB-UniRule"/>
</dbReference>
<keyword evidence="15" id="KW-1185">Reference proteome</keyword>
<comment type="similarity">
    <text evidence="10">Belongs to the SecD/SecF family. SecF subfamily.</text>
</comment>
<evidence type="ECO:0000313" key="14">
    <source>
        <dbReference type="EMBL" id="SNS05137.1"/>
    </source>
</evidence>
<keyword evidence="2 9" id="KW-0813">Transport</keyword>
<feature type="transmembrane region" description="Helical" evidence="9">
    <location>
        <begin position="7"/>
        <end position="28"/>
    </location>
</feature>
<dbReference type="InterPro" id="IPR054384">
    <property type="entry name" value="SecDF_P1_head"/>
</dbReference>
<comment type="similarity">
    <text evidence="9">Belongs to the SecD/SecF family. SecD subfamily.</text>
</comment>
<dbReference type="InterPro" id="IPR048634">
    <property type="entry name" value="SecD_SecF_C"/>
</dbReference>
<dbReference type="SUPFAM" id="SSF82866">
    <property type="entry name" value="Multidrug efflux transporter AcrB transmembrane domain"/>
    <property type="match status" value="2"/>
</dbReference>
<feature type="transmembrane region" description="Helical" evidence="9">
    <location>
        <begin position="692"/>
        <end position="713"/>
    </location>
</feature>
<keyword evidence="8 9" id="KW-0472">Membrane</keyword>
<dbReference type="RefSeq" id="WP_089372676.1">
    <property type="nucleotide sequence ID" value="NZ_BMEP01000005.1"/>
</dbReference>
<dbReference type="AlphaFoldDB" id="A0A239BB16"/>
<dbReference type="Gene3D" id="1.20.1640.10">
    <property type="entry name" value="Multidrug efflux transporter AcrB transmembrane domain"/>
    <property type="match status" value="2"/>
</dbReference>
<keyword evidence="4 9" id="KW-0812">Transmembrane</keyword>
<evidence type="ECO:0000259" key="12">
    <source>
        <dbReference type="Pfam" id="PF21760"/>
    </source>
</evidence>
<dbReference type="InterPro" id="IPR022813">
    <property type="entry name" value="SecD/SecF_arch_bac"/>
</dbReference>
<feature type="transmembrane region" description="Helical" evidence="9">
    <location>
        <begin position="535"/>
        <end position="555"/>
    </location>
</feature>
<evidence type="ECO:0000256" key="5">
    <source>
        <dbReference type="ARBA" id="ARBA00022927"/>
    </source>
</evidence>
<feature type="domain" description="Protein translocase subunit SecDF P1" evidence="12">
    <location>
        <begin position="186"/>
        <end position="243"/>
    </location>
</feature>
<dbReference type="EMBL" id="FZNY01000006">
    <property type="protein sequence ID" value="SNS05137.1"/>
    <property type="molecule type" value="Genomic_DNA"/>
</dbReference>
<dbReference type="InterPro" id="IPR055344">
    <property type="entry name" value="SecD_SecF_C_bact"/>
</dbReference>
<comment type="caution">
    <text evidence="9">Lacks conserved residue(s) required for the propagation of feature annotation.</text>
</comment>
<feature type="transmembrane region" description="Helical" evidence="9">
    <location>
        <begin position="889"/>
        <end position="910"/>
    </location>
</feature>
<name>A0A239BB16_9FLAO</name>
<evidence type="ECO:0000256" key="6">
    <source>
        <dbReference type="ARBA" id="ARBA00022989"/>
    </source>
</evidence>
<dbReference type="NCBIfam" id="TIGR00966">
    <property type="entry name" value="transloc_SecF"/>
    <property type="match status" value="1"/>
</dbReference>
<comment type="subcellular location">
    <subcellularLocation>
        <location evidence="1 9">Cell membrane</location>
        <topology evidence="1 9">Multi-pass membrane protein</topology>
    </subcellularLocation>
</comment>
<dbReference type="PANTHER" id="PTHR30081">
    <property type="entry name" value="PROTEIN-EXPORT MEMBRANE PROTEIN SEC"/>
    <property type="match status" value="1"/>
</dbReference>
<dbReference type="InterPro" id="IPR048631">
    <property type="entry name" value="SecD_1st"/>
</dbReference>
<organism evidence="14 15">
    <name type="scientific">Dokdonia pacifica</name>
    <dbReference type="NCBI Taxonomy" id="1627892"/>
    <lineage>
        <taxon>Bacteria</taxon>
        <taxon>Pseudomonadati</taxon>
        <taxon>Bacteroidota</taxon>
        <taxon>Flavobacteriia</taxon>
        <taxon>Flavobacteriales</taxon>
        <taxon>Flavobacteriaceae</taxon>
        <taxon>Dokdonia</taxon>
    </lineage>
</organism>
<comment type="subunit">
    <text evidence="10">Forms a complex with SecD. Part of the essential Sec protein translocation apparatus which comprises SecA, SecYEG and auxiliary proteins SecDF. Other proteins may also be involved.</text>
</comment>
<dbReference type="InterPro" id="IPR005665">
    <property type="entry name" value="SecF_bac"/>
</dbReference>
<dbReference type="NCBIfam" id="NF009585">
    <property type="entry name" value="PRK13024.1-5"/>
    <property type="match status" value="1"/>
</dbReference>
<dbReference type="Gene3D" id="3.30.1360.200">
    <property type="match status" value="1"/>
</dbReference>
<evidence type="ECO:0000256" key="3">
    <source>
        <dbReference type="ARBA" id="ARBA00022475"/>
    </source>
</evidence>
<dbReference type="NCBIfam" id="TIGR00916">
    <property type="entry name" value="2A0604s01"/>
    <property type="match status" value="2"/>
</dbReference>
<feature type="domain" description="Protein export membrane protein SecD/SecF C-terminal" evidence="11">
    <location>
        <begin position="808"/>
        <end position="992"/>
    </location>
</feature>
<dbReference type="Pfam" id="PF02355">
    <property type="entry name" value="SecD_SecF_C"/>
    <property type="match status" value="2"/>
</dbReference>
<feature type="transmembrane region" description="Helical" evidence="9">
    <location>
        <begin position="830"/>
        <end position="848"/>
    </location>
</feature>
<evidence type="ECO:0000256" key="2">
    <source>
        <dbReference type="ARBA" id="ARBA00022448"/>
    </source>
</evidence>
<sequence>MQNKGLVRVFAIIFGLVCLYILSFTFIANNKETAAKEYAISKAGDNADERDAYERIYLDSIGKQNIFAGITYNEAKEKELNKGLDLKGGINVILQISVRDILGGLANGKRDPKFIAALDAADEAQKNSQNTYLDDFLTAFEAQGGDKNLADPDIFSNVILGDKVNNTMSNDEVAGVLREQVKETIKSAFETLRNRIDKFGVTQPNIQSLGDNGRILVELPGAKDIQRAVRFVTAKAQLEFYETHYAEDVYLYLLSVDQALAAKIKVEEEKEAAEVVQDSTENSDNVVDELLKDVEEDVEEAAAQASPLFDILKPSIQYREAARIAYAAVKDTAQINGYLRTPEMVRLRPANLRFAKFAWGDIETLPVPEGEDEEEGEEVVYLYALESNRSGEPAMSGDVVNGAVQQFKQTGEPAVGLDFEGQGIGQWAKLTRTVSQKRNAIAIVLDNTVQSAPTARQEIKGGGTEISGSFTVQSAQDLATVLNAGKLPASADVIEAEEIGATLGKEAINSGVISFIIALVLVLIWMVFYYGKAGLFADIALIVNILFIFGVLASIKAVLTLPGIAGIVLTIGMSVDANVLIFERIKEELRKGKSQKDAIKDGFNNALSSILDANITTFLTALILFLFGTGPVQGFATTLMIGIATSLFSAIFITRLFIDNYGKNGKSLEFATGMTKNLFANTKIDFLGKRKIAYIISTALVAIGIFSLVTGGLNAGVDFVGGRSYTVRFEKAMNSSEVGELLASDAVFGSAIVKTYGADNQLKITTKYRIQESGLEVDEAVEQKLYEALKTYLPADLNFADFSRSFDGKEIGKMSYNKVGPTIADDIKRGALFAVIGSLIVVFLYILLRFRRWQFSLGAVAAVFHDVLLVLGIFAIFKNIMPFDMEVDQNFIAAILTVIGYSLNDTVVVFDRIREYIKEHGSTRGFGKLINQALNSTLSRTLNTSVTTLIVLLAIFFLGADSIRGLMFALIVGVIVGTYSSLFIATPVMFDTVQKKALKEEKKEEETEEA</sequence>
<dbReference type="Pfam" id="PF21760">
    <property type="entry name" value="SecD_1st"/>
    <property type="match status" value="1"/>
</dbReference>
<dbReference type="Proteomes" id="UP000198379">
    <property type="component" value="Unassembled WGS sequence"/>
</dbReference>
<feature type="transmembrane region" description="Helical" evidence="9">
    <location>
        <begin position="966"/>
        <end position="990"/>
    </location>
</feature>
<feature type="transmembrane region" description="Helical" evidence="9">
    <location>
        <begin position="603"/>
        <end position="627"/>
    </location>
</feature>
<protein>
    <recommendedName>
        <fullName evidence="9 10">Multifunctional fusion protein</fullName>
    </recommendedName>
    <domain>
        <recommendedName>
            <fullName evidence="9">Protein translocase subunit SecD</fullName>
        </recommendedName>
    </domain>
    <domain>
        <recommendedName>
            <fullName evidence="10">Protein-export membrane protein SecF</fullName>
        </recommendedName>
    </domain>
</protein>
<dbReference type="FunFam" id="1.20.1640.10:FF:000004">
    <property type="entry name" value="Protein translocase subunit SecD"/>
    <property type="match status" value="1"/>
</dbReference>
<accession>A0A239BB16</accession>
<keyword evidence="3 9" id="KW-1003">Cell membrane</keyword>
<gene>
    <name evidence="9" type="primary">secD</name>
    <name evidence="10" type="synonym">secF</name>
    <name evidence="14" type="ORF">SAMN06265376_10650</name>
</gene>
<dbReference type="PANTHER" id="PTHR30081:SF1">
    <property type="entry name" value="PROTEIN TRANSLOCASE SUBUNIT SECD"/>
    <property type="match status" value="1"/>
</dbReference>
<keyword evidence="6 9" id="KW-1133">Transmembrane helix</keyword>
<feature type="transmembrane region" description="Helical" evidence="9">
    <location>
        <begin position="942"/>
        <end position="960"/>
    </location>
</feature>
<dbReference type="HAMAP" id="MF_01463_B">
    <property type="entry name" value="SecD_B"/>
    <property type="match status" value="1"/>
</dbReference>
<dbReference type="PRINTS" id="PR01755">
    <property type="entry name" value="SECFTRNLCASE"/>
</dbReference>
<evidence type="ECO:0000259" key="13">
    <source>
        <dbReference type="Pfam" id="PF22599"/>
    </source>
</evidence>
<dbReference type="InterPro" id="IPR005791">
    <property type="entry name" value="SecD"/>
</dbReference>
<keyword evidence="7 9" id="KW-0811">Translocation</keyword>
<feature type="transmembrane region" description="Helical" evidence="9">
    <location>
        <begin position="507"/>
        <end position="528"/>
    </location>
</feature>
<comment type="subunit">
    <text evidence="9">Forms a complex with SecF. Part of the essential Sec protein translocation apparatus which comprises SecA, SecYEG and auxiliary proteins SecDF. Other proteins may also be involved.</text>
</comment>
<dbReference type="InterPro" id="IPR022645">
    <property type="entry name" value="SecD/SecF_bac"/>
</dbReference>
<evidence type="ECO:0000256" key="4">
    <source>
        <dbReference type="ARBA" id="ARBA00022692"/>
    </source>
</evidence>
<keyword evidence="5 9" id="KW-0653">Protein transport</keyword>
<dbReference type="GO" id="GO:0043952">
    <property type="term" value="P:protein transport by the Sec complex"/>
    <property type="evidence" value="ECO:0007669"/>
    <property type="project" value="UniProtKB-UniRule"/>
</dbReference>
<evidence type="ECO:0000313" key="15">
    <source>
        <dbReference type="Proteomes" id="UP000198379"/>
    </source>
</evidence>
<evidence type="ECO:0000256" key="7">
    <source>
        <dbReference type="ARBA" id="ARBA00023010"/>
    </source>
</evidence>